<gene>
    <name evidence="1" type="ORF">ACG02S_07800</name>
</gene>
<proteinExistence type="predicted"/>
<organism evidence="1 2">
    <name type="scientific">Pelomonas dachongensis</name>
    <dbReference type="NCBI Taxonomy" id="3299029"/>
    <lineage>
        <taxon>Bacteria</taxon>
        <taxon>Pseudomonadati</taxon>
        <taxon>Pseudomonadota</taxon>
        <taxon>Betaproteobacteria</taxon>
        <taxon>Burkholderiales</taxon>
        <taxon>Sphaerotilaceae</taxon>
        <taxon>Roseateles</taxon>
    </lineage>
</organism>
<dbReference type="Proteomes" id="UP001606300">
    <property type="component" value="Unassembled WGS sequence"/>
</dbReference>
<evidence type="ECO:0000313" key="1">
    <source>
        <dbReference type="EMBL" id="MFG6413802.1"/>
    </source>
</evidence>
<dbReference type="RefSeq" id="WP_394469877.1">
    <property type="nucleotide sequence ID" value="NZ_JBIGHY010000002.1"/>
</dbReference>
<name>A0ABW7EJZ8_9BURK</name>
<comment type="caution">
    <text evidence="1">The sequence shown here is derived from an EMBL/GenBank/DDBJ whole genome shotgun (WGS) entry which is preliminary data.</text>
</comment>
<protein>
    <submittedName>
        <fullName evidence="1">Uncharacterized protein</fullName>
    </submittedName>
</protein>
<evidence type="ECO:0000313" key="2">
    <source>
        <dbReference type="Proteomes" id="UP001606300"/>
    </source>
</evidence>
<sequence length="252" mass="26712">MAGRGQIAFHSGALFVKGTGANPRALRVATLQETSFDFKASNKELTGENMFAEAIGRGNIKISGKAKSGRFNGALMNQLFFAQPDANILSQAKLIALDEPGTVATATVTVANGTNFLEDLGVQSATTGEQYERVTSAPAAKQYSVNEATGVYTFNATENTNSLLFSYLHKTVAAGAKTLKITNQLAGEAPTFKGIFSTKFQGQTLTLTLNALVSESLAFGFKNEDFSMPDFSFAAQVDSLGAVGELSMTQFQ</sequence>
<reference evidence="1 2" key="1">
    <citation type="submission" date="2024-09" db="EMBL/GenBank/DDBJ databases">
        <title>Novel species of the genus Pelomonas and Roseateles isolated from streams.</title>
        <authorList>
            <person name="Lu H."/>
        </authorList>
    </citation>
    <scope>NUCLEOTIDE SEQUENCE [LARGE SCALE GENOMIC DNA]</scope>
    <source>
        <strain evidence="1 2">DC23W</strain>
    </source>
</reference>
<keyword evidence="2" id="KW-1185">Reference proteome</keyword>
<dbReference type="EMBL" id="JBIGHY010000002">
    <property type="protein sequence ID" value="MFG6413802.1"/>
    <property type="molecule type" value="Genomic_DNA"/>
</dbReference>
<accession>A0ABW7EJZ8</accession>